<reference evidence="8 9" key="1">
    <citation type="journal article" date="2023" name="Plants (Basel)">
        <title>Bridging the Gap: Combining Genomics and Transcriptomics Approaches to Understand Stylosanthes scabra, an Orphan Legume from the Brazilian Caatinga.</title>
        <authorList>
            <person name="Ferreira-Neto J.R.C."/>
            <person name="da Silva M.D."/>
            <person name="Binneck E."/>
            <person name="de Melo N.F."/>
            <person name="da Silva R.H."/>
            <person name="de Melo A.L.T.M."/>
            <person name="Pandolfi V."/>
            <person name="Bustamante F.O."/>
            <person name="Brasileiro-Vidal A.C."/>
            <person name="Benko-Iseppon A.M."/>
        </authorList>
    </citation>
    <scope>NUCLEOTIDE SEQUENCE [LARGE SCALE GENOMIC DNA]</scope>
    <source>
        <tissue evidence="8">Leaves</tissue>
    </source>
</reference>
<dbReference type="PROSITE" id="PS50066">
    <property type="entry name" value="MADS_BOX_2"/>
    <property type="match status" value="1"/>
</dbReference>
<keyword evidence="9" id="KW-1185">Reference proteome</keyword>
<evidence type="ECO:0000256" key="5">
    <source>
        <dbReference type="ARBA" id="ARBA00023242"/>
    </source>
</evidence>
<dbReference type="EMBL" id="JASCZI010211470">
    <property type="protein sequence ID" value="MED6192363.1"/>
    <property type="molecule type" value="Genomic_DNA"/>
</dbReference>
<gene>
    <name evidence="8" type="ORF">PIB30_009442</name>
</gene>
<dbReference type="SMART" id="SM00432">
    <property type="entry name" value="MADS"/>
    <property type="match status" value="1"/>
</dbReference>
<comment type="caution">
    <text evidence="8">The sequence shown here is derived from an EMBL/GenBank/DDBJ whole genome shotgun (WGS) entry which is preliminary data.</text>
</comment>
<protein>
    <recommendedName>
        <fullName evidence="7">MADS-box domain-containing protein</fullName>
    </recommendedName>
</protein>
<comment type="subcellular location">
    <subcellularLocation>
        <location evidence="1">Nucleus</location>
    </subcellularLocation>
</comment>
<evidence type="ECO:0000256" key="6">
    <source>
        <dbReference type="SAM" id="MobiDB-lite"/>
    </source>
</evidence>
<evidence type="ECO:0000259" key="7">
    <source>
        <dbReference type="PROSITE" id="PS50066"/>
    </source>
</evidence>
<evidence type="ECO:0000256" key="4">
    <source>
        <dbReference type="ARBA" id="ARBA00023163"/>
    </source>
</evidence>
<dbReference type="Proteomes" id="UP001341840">
    <property type="component" value="Unassembled WGS sequence"/>
</dbReference>
<feature type="region of interest" description="Disordered" evidence="6">
    <location>
        <begin position="167"/>
        <end position="190"/>
    </location>
</feature>
<organism evidence="8 9">
    <name type="scientific">Stylosanthes scabra</name>
    <dbReference type="NCBI Taxonomy" id="79078"/>
    <lineage>
        <taxon>Eukaryota</taxon>
        <taxon>Viridiplantae</taxon>
        <taxon>Streptophyta</taxon>
        <taxon>Embryophyta</taxon>
        <taxon>Tracheophyta</taxon>
        <taxon>Spermatophyta</taxon>
        <taxon>Magnoliopsida</taxon>
        <taxon>eudicotyledons</taxon>
        <taxon>Gunneridae</taxon>
        <taxon>Pentapetalae</taxon>
        <taxon>rosids</taxon>
        <taxon>fabids</taxon>
        <taxon>Fabales</taxon>
        <taxon>Fabaceae</taxon>
        <taxon>Papilionoideae</taxon>
        <taxon>50 kb inversion clade</taxon>
        <taxon>dalbergioids sensu lato</taxon>
        <taxon>Dalbergieae</taxon>
        <taxon>Pterocarpus clade</taxon>
        <taxon>Stylosanthes</taxon>
    </lineage>
</organism>
<keyword evidence="4" id="KW-0804">Transcription</keyword>
<keyword evidence="3" id="KW-0238">DNA-binding</keyword>
<dbReference type="CDD" id="cd00266">
    <property type="entry name" value="MADS_SRF_like"/>
    <property type="match status" value="1"/>
</dbReference>
<dbReference type="InterPro" id="IPR033897">
    <property type="entry name" value="SRF-like_MADS-box"/>
</dbReference>
<sequence>MARSKVKLAYITNDSSRRITYKKRKKGLMKKINELSTLCGVDACAIVYNSRQDSHPLDEPEVWPSREGVEKVVEKFRKMSTLDQNKKRMDHVDYLNLRISKEKERLKKKRNENSEKEFTLRMHDFMRTKQLPENLTMFDLNTMAYYTDMKLREVEMRMQKLLDKENKEKMKDIASSSSAAPPPESSEEASRKMMMNPFSFFDEGNNSSDGLEMIIANAMRLNK</sequence>
<keyword evidence="5" id="KW-0539">Nucleus</keyword>
<evidence type="ECO:0000256" key="1">
    <source>
        <dbReference type="ARBA" id="ARBA00004123"/>
    </source>
</evidence>
<dbReference type="InterPro" id="IPR002100">
    <property type="entry name" value="TF_MADSbox"/>
</dbReference>
<dbReference type="InterPro" id="IPR036879">
    <property type="entry name" value="TF_MADSbox_sf"/>
</dbReference>
<evidence type="ECO:0000313" key="8">
    <source>
        <dbReference type="EMBL" id="MED6192363.1"/>
    </source>
</evidence>
<feature type="domain" description="MADS-box" evidence="7">
    <location>
        <begin position="1"/>
        <end position="61"/>
    </location>
</feature>
<dbReference type="PRINTS" id="PR00404">
    <property type="entry name" value="MADSDOMAIN"/>
</dbReference>
<evidence type="ECO:0000256" key="3">
    <source>
        <dbReference type="ARBA" id="ARBA00023125"/>
    </source>
</evidence>
<dbReference type="Pfam" id="PF00319">
    <property type="entry name" value="SRF-TF"/>
    <property type="match status" value="1"/>
</dbReference>
<name>A0ABU6X6V2_9FABA</name>
<dbReference type="PANTHER" id="PTHR11945:SF387">
    <property type="entry name" value="AGAMOUS-LIKE MADS-BOX PROTEIN AGL80"/>
    <property type="match status" value="1"/>
</dbReference>
<accession>A0ABU6X6V2</accession>
<evidence type="ECO:0000313" key="9">
    <source>
        <dbReference type="Proteomes" id="UP001341840"/>
    </source>
</evidence>
<evidence type="ECO:0000256" key="2">
    <source>
        <dbReference type="ARBA" id="ARBA00023015"/>
    </source>
</evidence>
<keyword evidence="2" id="KW-0805">Transcription regulation</keyword>
<proteinExistence type="predicted"/>
<dbReference type="PANTHER" id="PTHR11945">
    <property type="entry name" value="MADS BOX PROTEIN"/>
    <property type="match status" value="1"/>
</dbReference>
<dbReference type="SUPFAM" id="SSF55455">
    <property type="entry name" value="SRF-like"/>
    <property type="match status" value="1"/>
</dbReference>
<dbReference type="Gene3D" id="3.40.1810.10">
    <property type="entry name" value="Transcription factor, MADS-box"/>
    <property type="match status" value="1"/>
</dbReference>